<dbReference type="InterPro" id="IPR000531">
    <property type="entry name" value="Beta-barrel_TonB"/>
</dbReference>
<dbReference type="InterPro" id="IPR037066">
    <property type="entry name" value="Plug_dom_sf"/>
</dbReference>
<dbReference type="PANTHER" id="PTHR40980">
    <property type="entry name" value="PLUG DOMAIN-CONTAINING PROTEIN"/>
    <property type="match status" value="1"/>
</dbReference>
<keyword evidence="4 8" id="KW-0812">Transmembrane</keyword>
<dbReference type="InterPro" id="IPR012910">
    <property type="entry name" value="Plug_dom"/>
</dbReference>
<sequence>MKKISGLRLCGDNVAALIVRPRVLKKVLEWSASCLQCATSPQSVFAPLSQGGIQKMTNTKTTATAGRRKAFVIALLSGACFAEAALAQSTPAPAADQAAVDEVVVTAFRKSLATALEVKRKDVRVSDGISSEDIGKFPSENIAEAIQRIPGVQISAINGRGSTISIRGLGPQYALTTVNGQAFKSSNFTDGFRYDVIQTELASGIQVYKSPTADMDAGGLAGTVNIDTVHPFDVKGRQIIVAGKLQQQELIGGNPTGKYGLTYVDHFLDGKLGVFLGGGYQELKDRGDYLWMDRWTVSNNVYTPARLRYRRIDRETKRSMINGAVQWKPTEHLQMDLIGTYAEDKTTQNIHQQVFLFTTPSASNVVPITVANGTSTKVQVNNFRLENNQQYENRPQSTSALTTKLHYTGLENWDFNAVAHYSRGNAKHNEEAAVLGINIPSATVDIADPKNVIFTTSTALTNTAQYAPTTLIRNTYPTGAFRTVGSHESAAQFDAKRYLDWGILESVQVGAKTRSEVLKRYVIRKDNQVVPASFSPTMANSGIAVTNFLDGQMTLPNAWVSPNLDAYREALKAQGISVYEGFDPLGSYRVERDLTSVYAMANLRGEVLSKSYRANIGVRNESTDQTIKGYIGSTANPQNTEVRLAAGNYTAKKSYDNLLPSANLSVDLTDNLLLRVAAAKVLVRPIIDSSNQLARTMTSATDTTGRRIFTISSGQGNLNPMTANQLDLTLEWYYGQGNGLSAGYFSKKVKNGVFSQLTCPTSYESVALSRDSSGVCVAANGDNYMITESFNDSRVVDIHGYEVNWQQSLDAWLPIEGFGLIANYTHVTPAKSTTGFRLANLSEHTANGTVYWENQKFSARLSANYRSAYDQTSVESFFAGPLGHTIKARTQLDLNLGYNFNERLSFAFAAMNINNAQEEAYLINASRWQETAVTGPSYFLSFQYKM</sequence>
<evidence type="ECO:0000259" key="11">
    <source>
        <dbReference type="Pfam" id="PF07715"/>
    </source>
</evidence>
<evidence type="ECO:0000256" key="6">
    <source>
        <dbReference type="ARBA" id="ARBA00023136"/>
    </source>
</evidence>
<name>Q9AAQ7_CAUVC</name>
<proteinExistence type="inferred from homology"/>
<dbReference type="PROSITE" id="PS52016">
    <property type="entry name" value="TONB_DEPENDENT_REC_3"/>
    <property type="match status" value="1"/>
</dbReference>
<comment type="similarity">
    <text evidence="8 9">Belongs to the TonB-dependent receptor family.</text>
</comment>
<dbReference type="Gene3D" id="2.40.170.20">
    <property type="entry name" value="TonB-dependent receptor, beta-barrel domain"/>
    <property type="match status" value="1"/>
</dbReference>
<dbReference type="NCBIfam" id="TIGR01782">
    <property type="entry name" value="TonB-Xanth-Caul"/>
    <property type="match status" value="1"/>
</dbReference>
<evidence type="ECO:0000256" key="9">
    <source>
        <dbReference type="RuleBase" id="RU003357"/>
    </source>
</evidence>
<dbReference type="STRING" id="190650.CC_0539"/>
<dbReference type="PATRIC" id="fig|190650.5.peg.549"/>
<dbReference type="CDD" id="cd01347">
    <property type="entry name" value="ligand_gated_channel"/>
    <property type="match status" value="1"/>
</dbReference>
<dbReference type="PIR" id="B87316">
    <property type="entry name" value="B87316"/>
</dbReference>
<gene>
    <name evidence="12" type="ordered locus">CC_0539</name>
</gene>
<keyword evidence="3 8" id="KW-1134">Transmembrane beta strand</keyword>
<accession>Q9AAQ7</accession>
<dbReference type="InterPro" id="IPR039426">
    <property type="entry name" value="TonB-dep_rcpt-like"/>
</dbReference>
<dbReference type="PANTHER" id="PTHR40980:SF3">
    <property type="entry name" value="TONB-DEPENDENT RECEPTOR-LIKE BETA-BARREL DOMAIN-CONTAINING PROTEIN"/>
    <property type="match status" value="1"/>
</dbReference>
<keyword evidence="12" id="KW-0675">Receptor</keyword>
<dbReference type="Pfam" id="PF07715">
    <property type="entry name" value="Plug"/>
    <property type="match status" value="1"/>
</dbReference>
<keyword evidence="5 9" id="KW-0798">TonB box</keyword>
<feature type="domain" description="TonB-dependent receptor-like beta-barrel" evidence="10">
    <location>
        <begin position="466"/>
        <end position="913"/>
    </location>
</feature>
<protein>
    <submittedName>
        <fullName evidence="12">TonB-dependent receptor</fullName>
    </submittedName>
</protein>
<reference evidence="12 13" key="1">
    <citation type="journal article" date="2001" name="Proc. Natl. Acad. Sci. U.S.A.">
        <title>Complete genome sequence of Caulobacter crescentus.</title>
        <authorList>
            <person name="Nierman W.C."/>
            <person name="Feldblyum T.V."/>
            <person name="Laub M.T."/>
            <person name="Paulsen I.T."/>
            <person name="Nelson K.E."/>
            <person name="Eisen J.A."/>
            <person name="Heidelberg J.F."/>
            <person name="Alley M.R."/>
            <person name="Ohta N."/>
            <person name="Maddock J.R."/>
            <person name="Potocka I."/>
            <person name="Nelson W.C."/>
            <person name="Newton A."/>
            <person name="Stephens C."/>
            <person name="Phadke N.D."/>
            <person name="Ely B."/>
            <person name="DeBoy R.T."/>
            <person name="Dodson R.J."/>
            <person name="Durkin A.S."/>
            <person name="Gwinn M.L."/>
            <person name="Haft D.H."/>
            <person name="Kolonay J.F."/>
            <person name="Smit J."/>
            <person name="Craven M.B."/>
            <person name="Khouri H."/>
            <person name="Shetty J."/>
            <person name="Berry K."/>
            <person name="Utterback T."/>
            <person name="Tran K."/>
            <person name="Wolf A."/>
            <person name="Vamathevan J."/>
            <person name="Ermolaeva M."/>
            <person name="White O."/>
            <person name="Salzberg S.L."/>
            <person name="Venter J.C."/>
            <person name="Shapiro L."/>
            <person name="Fraser C.M."/>
        </authorList>
    </citation>
    <scope>NUCLEOTIDE SEQUENCE [LARGE SCALE GENOMIC DNA]</scope>
    <source>
        <strain evidence="13">ATCC 19089 / CB15</strain>
    </source>
</reference>
<keyword evidence="2 8" id="KW-0813">Transport</keyword>
<evidence type="ECO:0000259" key="10">
    <source>
        <dbReference type="Pfam" id="PF00593"/>
    </source>
</evidence>
<keyword evidence="7 8" id="KW-0998">Cell outer membrane</keyword>
<dbReference type="eggNOG" id="COG4771">
    <property type="taxonomic scope" value="Bacteria"/>
</dbReference>
<dbReference type="AlphaFoldDB" id="Q9AAQ7"/>
<dbReference type="SUPFAM" id="SSF56935">
    <property type="entry name" value="Porins"/>
    <property type="match status" value="1"/>
</dbReference>
<dbReference type="EMBL" id="AE005673">
    <property type="protein sequence ID" value="AAK22526.1"/>
    <property type="molecule type" value="Genomic_DNA"/>
</dbReference>
<dbReference type="HOGENOM" id="CLU_006935_2_0_5"/>
<evidence type="ECO:0000256" key="5">
    <source>
        <dbReference type="ARBA" id="ARBA00023077"/>
    </source>
</evidence>
<dbReference type="eggNOG" id="COG1629">
    <property type="taxonomic scope" value="Bacteria"/>
</dbReference>
<evidence type="ECO:0000256" key="8">
    <source>
        <dbReference type="PROSITE-ProRule" id="PRU01360"/>
    </source>
</evidence>
<evidence type="ECO:0000313" key="12">
    <source>
        <dbReference type="EMBL" id="AAK22526.1"/>
    </source>
</evidence>
<dbReference type="BioCyc" id="CAULO:CC0539-MONOMER"/>
<keyword evidence="13" id="KW-1185">Reference proteome</keyword>
<feature type="domain" description="TonB-dependent receptor plug" evidence="11">
    <location>
        <begin position="128"/>
        <end position="223"/>
    </location>
</feature>
<comment type="subcellular location">
    <subcellularLocation>
        <location evidence="1 8">Cell outer membrane</location>
        <topology evidence="1 8">Multi-pass membrane protein</topology>
    </subcellularLocation>
</comment>
<evidence type="ECO:0000256" key="7">
    <source>
        <dbReference type="ARBA" id="ARBA00023237"/>
    </source>
</evidence>
<evidence type="ECO:0000256" key="2">
    <source>
        <dbReference type="ARBA" id="ARBA00022448"/>
    </source>
</evidence>
<dbReference type="GO" id="GO:0009279">
    <property type="term" value="C:cell outer membrane"/>
    <property type="evidence" value="ECO:0007669"/>
    <property type="project" value="UniProtKB-SubCell"/>
</dbReference>
<dbReference type="Pfam" id="PF00593">
    <property type="entry name" value="TonB_dep_Rec_b-barrel"/>
    <property type="match status" value="1"/>
</dbReference>
<dbReference type="EnsemblBacteria" id="AAK22526">
    <property type="protein sequence ID" value="AAK22526"/>
    <property type="gene ID" value="CC_0539"/>
</dbReference>
<keyword evidence="6 8" id="KW-0472">Membrane</keyword>
<dbReference type="KEGG" id="ccr:CC_0539"/>
<evidence type="ECO:0000256" key="1">
    <source>
        <dbReference type="ARBA" id="ARBA00004571"/>
    </source>
</evidence>
<evidence type="ECO:0000313" key="13">
    <source>
        <dbReference type="Proteomes" id="UP000001816"/>
    </source>
</evidence>
<evidence type="ECO:0000256" key="4">
    <source>
        <dbReference type="ARBA" id="ARBA00022692"/>
    </source>
</evidence>
<dbReference type="Gene3D" id="2.170.130.10">
    <property type="entry name" value="TonB-dependent receptor, plug domain"/>
    <property type="match status" value="1"/>
</dbReference>
<organism evidence="12 13">
    <name type="scientific">Caulobacter vibrioides (strain ATCC 19089 / CIP 103742 / CB 15)</name>
    <name type="common">Caulobacter crescentus</name>
    <dbReference type="NCBI Taxonomy" id="190650"/>
    <lineage>
        <taxon>Bacteria</taxon>
        <taxon>Pseudomonadati</taxon>
        <taxon>Pseudomonadota</taxon>
        <taxon>Alphaproteobacteria</taxon>
        <taxon>Caulobacterales</taxon>
        <taxon>Caulobacteraceae</taxon>
        <taxon>Caulobacter</taxon>
    </lineage>
</organism>
<dbReference type="Proteomes" id="UP000001816">
    <property type="component" value="Chromosome"/>
</dbReference>
<dbReference type="InterPro" id="IPR010104">
    <property type="entry name" value="TonB_rcpt_bac"/>
</dbReference>
<evidence type="ECO:0000256" key="3">
    <source>
        <dbReference type="ARBA" id="ARBA00022452"/>
    </source>
</evidence>
<dbReference type="InterPro" id="IPR036942">
    <property type="entry name" value="Beta-barrel_TonB_sf"/>
</dbReference>